<protein>
    <submittedName>
        <fullName evidence="8">Flagellar basal-body rod protein FlgG</fullName>
    </submittedName>
</protein>
<dbReference type="GO" id="GO:0009425">
    <property type="term" value="C:bacterial-type flagellum basal body"/>
    <property type="evidence" value="ECO:0007669"/>
    <property type="project" value="UniProtKB-SubCell"/>
</dbReference>
<dbReference type="InterPro" id="IPR001444">
    <property type="entry name" value="Flag_bb_rod_N"/>
</dbReference>
<comment type="subcellular location">
    <subcellularLocation>
        <location evidence="1 4">Bacterial flagellum basal body</location>
    </subcellularLocation>
</comment>
<evidence type="ECO:0000259" key="6">
    <source>
        <dbReference type="Pfam" id="PF06429"/>
    </source>
</evidence>
<reference evidence="8 9" key="1">
    <citation type="submission" date="2018-10" db="EMBL/GenBank/DDBJ databases">
        <title>Genomic Encyclopedia of Archaeal and Bacterial Type Strains, Phase II (KMG-II): from individual species to whole genera.</title>
        <authorList>
            <person name="Goeker M."/>
        </authorList>
    </citation>
    <scope>NUCLEOTIDE SEQUENCE [LARGE SCALE GENOMIC DNA]</scope>
    <source>
        <strain evidence="8 9">VM1</strain>
    </source>
</reference>
<sequence>MSVNFQSLYVLASGGERAFEQLNTISNNIANVNTPGFKKILLKEMSQKIPDNPGQSKELFIFPRFEDTPVVLSQGSIRKTDNPLDLAINGDGFFKVKVGNKSILTRNGHFHIDKDGYLVDTNYNYILDKQDKKIKLDPTKDITILENGDIYQEGNLVASLNILNFYSVKPIGSSYYTPNGNPKDANFKVLQGFLENSNVNPIKSMVELINAQRRMEMYGTMMRSLDSLQQKSNEIGKA</sequence>
<dbReference type="OrthoDB" id="9804559at2"/>
<keyword evidence="9" id="KW-1185">Reference proteome</keyword>
<proteinExistence type="inferred from homology"/>
<dbReference type="RefSeq" id="WP_121922281.1">
    <property type="nucleotide sequence ID" value="NZ_REFO01000010.1"/>
</dbReference>
<dbReference type="GO" id="GO:0071978">
    <property type="term" value="P:bacterial-type flagellum-dependent swarming motility"/>
    <property type="evidence" value="ECO:0007669"/>
    <property type="project" value="TreeGrafter"/>
</dbReference>
<organism evidence="8 9">
    <name type="scientific">Hydrogenothermus marinus</name>
    <dbReference type="NCBI Taxonomy" id="133270"/>
    <lineage>
        <taxon>Bacteria</taxon>
        <taxon>Pseudomonadati</taxon>
        <taxon>Aquificota</taxon>
        <taxon>Aquificia</taxon>
        <taxon>Aquificales</taxon>
        <taxon>Hydrogenothermaceae</taxon>
        <taxon>Hydrogenothermus</taxon>
    </lineage>
</organism>
<dbReference type="NCBIfam" id="TIGR03506">
    <property type="entry name" value="FlgEFG_subfam"/>
    <property type="match status" value="1"/>
</dbReference>
<dbReference type="Pfam" id="PF00460">
    <property type="entry name" value="Flg_bb_rod"/>
    <property type="match status" value="1"/>
</dbReference>
<dbReference type="InterPro" id="IPR010930">
    <property type="entry name" value="Flg_bb/hook_C_dom"/>
</dbReference>
<keyword evidence="3 4" id="KW-0975">Bacterial flagellum</keyword>
<dbReference type="Pfam" id="PF22692">
    <property type="entry name" value="LlgE_F_G_D1"/>
    <property type="match status" value="1"/>
</dbReference>
<dbReference type="InterPro" id="IPR053967">
    <property type="entry name" value="LlgE_F_G-like_D1"/>
</dbReference>
<dbReference type="Proteomes" id="UP000280842">
    <property type="component" value="Unassembled WGS sequence"/>
</dbReference>
<evidence type="ECO:0000259" key="5">
    <source>
        <dbReference type="Pfam" id="PF00460"/>
    </source>
</evidence>
<feature type="domain" description="Flagellar basal-body/hook protein C-terminal" evidence="6">
    <location>
        <begin position="191"/>
        <end position="234"/>
    </location>
</feature>
<dbReference type="PANTHER" id="PTHR30435:SF19">
    <property type="entry name" value="FLAGELLAR BASAL-BODY ROD PROTEIN FLGG"/>
    <property type="match status" value="1"/>
</dbReference>
<evidence type="ECO:0000256" key="1">
    <source>
        <dbReference type="ARBA" id="ARBA00004117"/>
    </source>
</evidence>
<evidence type="ECO:0000313" key="8">
    <source>
        <dbReference type="EMBL" id="RMA97502.1"/>
    </source>
</evidence>
<dbReference type="PANTHER" id="PTHR30435">
    <property type="entry name" value="FLAGELLAR PROTEIN"/>
    <property type="match status" value="1"/>
</dbReference>
<evidence type="ECO:0000256" key="4">
    <source>
        <dbReference type="RuleBase" id="RU362116"/>
    </source>
</evidence>
<dbReference type="Pfam" id="PF06429">
    <property type="entry name" value="Flg_bbr_C"/>
    <property type="match status" value="1"/>
</dbReference>
<accession>A0A3M0C3F8</accession>
<comment type="similarity">
    <text evidence="2 4">Belongs to the flagella basal body rod proteins family.</text>
</comment>
<keyword evidence="8" id="KW-0966">Cell projection</keyword>
<evidence type="ECO:0000256" key="3">
    <source>
        <dbReference type="ARBA" id="ARBA00023143"/>
    </source>
</evidence>
<keyword evidence="8" id="KW-0282">Flagellum</keyword>
<evidence type="ECO:0000256" key="2">
    <source>
        <dbReference type="ARBA" id="ARBA00009677"/>
    </source>
</evidence>
<evidence type="ECO:0000313" key="9">
    <source>
        <dbReference type="Proteomes" id="UP000280842"/>
    </source>
</evidence>
<dbReference type="InterPro" id="IPR037925">
    <property type="entry name" value="FlgE/F/G-like"/>
</dbReference>
<dbReference type="InterPro" id="IPR019776">
    <property type="entry name" value="Flagellar_basal_body_rod_CS"/>
</dbReference>
<feature type="domain" description="Flagellar hook protein FlgE/F/G-like D1" evidence="7">
    <location>
        <begin position="87"/>
        <end position="151"/>
    </location>
</feature>
<name>A0A3M0C3F8_9AQUI</name>
<comment type="caution">
    <text evidence="8">The sequence shown here is derived from an EMBL/GenBank/DDBJ whole genome shotgun (WGS) entry which is preliminary data.</text>
</comment>
<dbReference type="PROSITE" id="PS00588">
    <property type="entry name" value="FLAGELLA_BB_ROD"/>
    <property type="match status" value="1"/>
</dbReference>
<dbReference type="SUPFAM" id="SSF117143">
    <property type="entry name" value="Flagellar hook protein flgE"/>
    <property type="match status" value="1"/>
</dbReference>
<feature type="domain" description="Flagellar basal body rod protein N-terminal" evidence="5">
    <location>
        <begin position="8"/>
        <end position="38"/>
    </location>
</feature>
<gene>
    <name evidence="8" type="ORF">CLV39_0115</name>
</gene>
<dbReference type="AlphaFoldDB" id="A0A3M0C3F8"/>
<evidence type="ECO:0000259" key="7">
    <source>
        <dbReference type="Pfam" id="PF22692"/>
    </source>
</evidence>
<keyword evidence="8" id="KW-0969">Cilium</keyword>
<dbReference type="InterPro" id="IPR020013">
    <property type="entry name" value="Flagellar_FlgE/F/G"/>
</dbReference>
<dbReference type="EMBL" id="REFO01000010">
    <property type="protein sequence ID" value="RMA97502.1"/>
    <property type="molecule type" value="Genomic_DNA"/>
</dbReference>